<dbReference type="EMBL" id="JPSL02000037">
    <property type="protein sequence ID" value="KGQ22414.2"/>
    <property type="molecule type" value="Genomic_DNA"/>
</dbReference>
<organism evidence="1 2">
    <name type="scientific">Thermus filiformis</name>
    <dbReference type="NCBI Taxonomy" id="276"/>
    <lineage>
        <taxon>Bacteria</taxon>
        <taxon>Thermotogati</taxon>
        <taxon>Deinococcota</taxon>
        <taxon>Deinococci</taxon>
        <taxon>Thermales</taxon>
        <taxon>Thermaceae</taxon>
        <taxon>Thermus</taxon>
    </lineage>
</organism>
<evidence type="ECO:0000313" key="2">
    <source>
        <dbReference type="Proteomes" id="UP000030364"/>
    </source>
</evidence>
<dbReference type="Proteomes" id="UP000030364">
    <property type="component" value="Unassembled WGS sequence"/>
</dbReference>
<reference evidence="1 2" key="1">
    <citation type="journal article" date="2015" name="Genome Announc.">
        <title>Draft Genome Sequence of the Thermophile Thermus filiformis ATCC 43280, Producer of Carotenoid-(Di)glucoside-Branched Fatty Acid (Di)esters and Source of Hyperthermostable Enzymes of Biotechnological Interest.</title>
        <authorList>
            <person name="Mandelli F."/>
            <person name="Oliveira Ramires B."/>
            <person name="Couger M.B."/>
            <person name="Paixao D.A."/>
            <person name="Camilo C.M."/>
            <person name="Polikarpov I."/>
            <person name="Prade R."/>
            <person name="Riano-Pachon D.M."/>
            <person name="Squina F.M."/>
        </authorList>
    </citation>
    <scope>NUCLEOTIDE SEQUENCE [LARGE SCALE GENOMIC DNA]</scope>
    <source>
        <strain evidence="1 2">ATCC 43280</strain>
    </source>
</reference>
<accession>A0A0A2XB57</accession>
<gene>
    <name evidence="1" type="ORF">THFILI_03000</name>
</gene>
<dbReference type="OrthoDB" id="34627at2"/>
<proteinExistence type="predicted"/>
<comment type="caution">
    <text evidence="1">The sequence shown here is derived from an EMBL/GenBank/DDBJ whole genome shotgun (WGS) entry which is preliminary data.</text>
</comment>
<protein>
    <submittedName>
        <fullName evidence="1">Uncharacterized protein</fullName>
    </submittedName>
</protein>
<name>A0A0A2XB57_THEFI</name>
<sequence>MRKPPPKEVRLRALGVEALEPGERSERVRIRGPEELFAALEKLSPKERGRALLVGLEALGLLRREEA</sequence>
<evidence type="ECO:0000313" key="1">
    <source>
        <dbReference type="EMBL" id="KGQ22414.2"/>
    </source>
</evidence>
<dbReference type="RefSeq" id="WP_038062739.1">
    <property type="nucleotide sequence ID" value="NZ_JPSL02000037.1"/>
</dbReference>
<keyword evidence="2" id="KW-1185">Reference proteome</keyword>
<dbReference type="AlphaFoldDB" id="A0A0A2XB57"/>